<protein>
    <submittedName>
        <fullName evidence="2">Organic solvent tolerance protein</fullName>
    </submittedName>
</protein>
<gene>
    <name evidence="2" type="ORF">B1B_18247</name>
</gene>
<dbReference type="EMBL" id="AUZY01012207">
    <property type="protein sequence ID" value="EQD31179.1"/>
    <property type="molecule type" value="Genomic_DNA"/>
</dbReference>
<feature type="domain" description="LPS-assembly protein LptD central" evidence="1">
    <location>
        <begin position="12"/>
        <end position="83"/>
    </location>
</feature>
<dbReference type="PANTHER" id="PTHR30189:SF1">
    <property type="entry name" value="LPS-ASSEMBLY PROTEIN LPTD"/>
    <property type="match status" value="1"/>
</dbReference>
<feature type="non-terminal residue" evidence="2">
    <location>
        <position position="159"/>
    </location>
</feature>
<dbReference type="Pfam" id="PF19838">
    <property type="entry name" value="LptD_2"/>
    <property type="match status" value="1"/>
</dbReference>
<evidence type="ECO:0000259" key="1">
    <source>
        <dbReference type="Pfam" id="PF19838"/>
    </source>
</evidence>
<evidence type="ECO:0000313" key="2">
    <source>
        <dbReference type="EMBL" id="EQD31179.1"/>
    </source>
</evidence>
<name>T0ZR16_9ZZZZ</name>
<dbReference type="PANTHER" id="PTHR30189">
    <property type="entry name" value="LPS-ASSEMBLY PROTEIN"/>
    <property type="match status" value="1"/>
</dbReference>
<organism evidence="2">
    <name type="scientific">mine drainage metagenome</name>
    <dbReference type="NCBI Taxonomy" id="410659"/>
    <lineage>
        <taxon>unclassified sequences</taxon>
        <taxon>metagenomes</taxon>
        <taxon>ecological metagenomes</taxon>
    </lineage>
</organism>
<dbReference type="InterPro" id="IPR050218">
    <property type="entry name" value="LptD"/>
</dbReference>
<accession>T0ZR16</accession>
<dbReference type="GO" id="GO:0009279">
    <property type="term" value="C:cell outer membrane"/>
    <property type="evidence" value="ECO:0007669"/>
    <property type="project" value="TreeGrafter"/>
</dbReference>
<feature type="non-terminal residue" evidence="2">
    <location>
        <position position="1"/>
    </location>
</feature>
<dbReference type="GO" id="GO:1990351">
    <property type="term" value="C:transporter complex"/>
    <property type="evidence" value="ECO:0007669"/>
    <property type="project" value="TreeGrafter"/>
</dbReference>
<proteinExistence type="predicted"/>
<dbReference type="AlphaFoldDB" id="T0ZR16"/>
<comment type="caution">
    <text evidence="2">The sequence shown here is derived from an EMBL/GenBank/DDBJ whole genome shotgun (WGS) entry which is preliminary data.</text>
</comment>
<dbReference type="InterPro" id="IPR045659">
    <property type="entry name" value="LptD_2"/>
</dbReference>
<sequence length="159" mass="17935">AANANFRALGYPILYLPYATHGVDSSSRQSGFLIPALEISSIKGNVIGEQYYWVISRTADLVVGFQYYSLRGWEQNAEFRYKGMGKTFVHGLYNGLEDRGLAPLYINQGGQDTIITARHDMTPYTRFVTNAEYLSSYIYRLVFAENYSLAVASEVKSWA</sequence>
<reference evidence="2" key="1">
    <citation type="submission" date="2013-08" db="EMBL/GenBank/DDBJ databases">
        <authorList>
            <person name="Mendez C."/>
            <person name="Richter M."/>
            <person name="Ferrer M."/>
            <person name="Sanchez J."/>
        </authorList>
    </citation>
    <scope>NUCLEOTIDE SEQUENCE</scope>
</reference>
<reference evidence="2" key="2">
    <citation type="journal article" date="2014" name="ISME J.">
        <title>Microbial stratification in low pH oxic and suboxic macroscopic growths along an acid mine drainage.</title>
        <authorList>
            <person name="Mendez-Garcia C."/>
            <person name="Mesa V."/>
            <person name="Sprenger R.R."/>
            <person name="Richter M."/>
            <person name="Diez M.S."/>
            <person name="Solano J."/>
            <person name="Bargiela R."/>
            <person name="Golyshina O.V."/>
            <person name="Manteca A."/>
            <person name="Ramos J.L."/>
            <person name="Gallego J.R."/>
            <person name="Llorente I."/>
            <person name="Martins Dos Santos V.A."/>
            <person name="Jensen O.N."/>
            <person name="Pelaez A.I."/>
            <person name="Sanchez J."/>
            <person name="Ferrer M."/>
        </authorList>
    </citation>
    <scope>NUCLEOTIDE SEQUENCE</scope>
</reference>